<proteinExistence type="predicted"/>
<protein>
    <recommendedName>
        <fullName evidence="2">Transcobalamin-like C-terminal domain-containing protein</fullName>
    </recommendedName>
</protein>
<evidence type="ECO:0000259" key="2">
    <source>
        <dbReference type="Pfam" id="PF14478"/>
    </source>
</evidence>
<dbReference type="EMBL" id="MFZH01000031">
    <property type="protein sequence ID" value="OGK18486.1"/>
    <property type="molecule type" value="Genomic_DNA"/>
</dbReference>
<comment type="caution">
    <text evidence="3">The sequence shown here is derived from an EMBL/GenBank/DDBJ whole genome shotgun (WGS) entry which is preliminary data.</text>
</comment>
<feature type="transmembrane region" description="Helical" evidence="1">
    <location>
        <begin position="9"/>
        <end position="27"/>
    </location>
</feature>
<dbReference type="Gene3D" id="2.170.130.30">
    <property type="match status" value="1"/>
</dbReference>
<feature type="domain" description="Transcobalamin-like C-terminal" evidence="2">
    <location>
        <begin position="70"/>
        <end position="140"/>
    </location>
</feature>
<reference evidence="3 4" key="1">
    <citation type="journal article" date="2016" name="Nat. Commun.">
        <title>Thousands of microbial genomes shed light on interconnected biogeochemical processes in an aquifer system.</title>
        <authorList>
            <person name="Anantharaman K."/>
            <person name="Brown C.T."/>
            <person name="Hug L.A."/>
            <person name="Sharon I."/>
            <person name="Castelle C.J."/>
            <person name="Probst A.J."/>
            <person name="Thomas B.C."/>
            <person name="Singh A."/>
            <person name="Wilkins M.J."/>
            <person name="Karaoz U."/>
            <person name="Brodie E.L."/>
            <person name="Williams K.H."/>
            <person name="Hubbard S.S."/>
            <person name="Banfield J.F."/>
        </authorList>
    </citation>
    <scope>NUCLEOTIDE SEQUENCE [LARGE SCALE GENOMIC DNA]</scope>
</reference>
<keyword evidence="1" id="KW-0472">Membrane</keyword>
<dbReference type="InterPro" id="IPR027954">
    <property type="entry name" value="Transcobalamin-like_C"/>
</dbReference>
<evidence type="ECO:0000256" key="1">
    <source>
        <dbReference type="SAM" id="Phobius"/>
    </source>
</evidence>
<keyword evidence="1" id="KW-0812">Transmembrane</keyword>
<dbReference type="Proteomes" id="UP000176850">
    <property type="component" value="Unassembled WGS sequence"/>
</dbReference>
<accession>A0A1F7GIG7</accession>
<dbReference type="AlphaFoldDB" id="A0A1F7GIG7"/>
<evidence type="ECO:0000313" key="4">
    <source>
        <dbReference type="Proteomes" id="UP000176850"/>
    </source>
</evidence>
<evidence type="ECO:0000313" key="3">
    <source>
        <dbReference type="EMBL" id="OGK18486.1"/>
    </source>
</evidence>
<gene>
    <name evidence="3" type="ORF">A2799_00695</name>
</gene>
<organism evidence="3 4">
    <name type="scientific">Candidatus Roizmanbacteria bacterium RIFCSPHIGHO2_01_FULL_39_24</name>
    <dbReference type="NCBI Taxonomy" id="1802032"/>
    <lineage>
        <taxon>Bacteria</taxon>
        <taxon>Candidatus Roizmaniibacteriota</taxon>
    </lineage>
</organism>
<keyword evidence="1" id="KW-1133">Transmembrane helix</keyword>
<sequence>MTNVKNPKVYLPIIVVVALLVVGFLFAKKPVVSPETTKEAQAVQKISVEQKIFESTNDEKGFVKYTVSKGESALDLLKNSEPDVKMKDEGKNAFITSIRGSTADEAKKEYWALYINGEPAEVGAGSYILLPGDQIEWKIKTF</sequence>
<dbReference type="Pfam" id="PF14478">
    <property type="entry name" value="DUF4430"/>
    <property type="match status" value="1"/>
</dbReference>
<name>A0A1F7GIG7_9BACT</name>